<dbReference type="SUPFAM" id="SSF49354">
    <property type="entry name" value="PapD-like"/>
    <property type="match status" value="1"/>
</dbReference>
<dbReference type="SUPFAM" id="SSF49584">
    <property type="entry name" value="Periplasmic chaperone C-domain"/>
    <property type="match status" value="1"/>
</dbReference>
<dbReference type="InterPro" id="IPR013783">
    <property type="entry name" value="Ig-like_fold"/>
</dbReference>
<comment type="similarity">
    <text evidence="2">Belongs to the periplasmic pilus chaperone family.</text>
</comment>
<dbReference type="GO" id="GO:0030288">
    <property type="term" value="C:outer membrane-bounded periplasmic space"/>
    <property type="evidence" value="ECO:0007669"/>
    <property type="project" value="InterPro"/>
</dbReference>
<evidence type="ECO:0000259" key="7">
    <source>
        <dbReference type="Pfam" id="PF02753"/>
    </source>
</evidence>
<evidence type="ECO:0000256" key="2">
    <source>
        <dbReference type="ARBA" id="ARBA00007399"/>
    </source>
</evidence>
<dbReference type="InterPro" id="IPR001829">
    <property type="entry name" value="Pili_assmbl_chaperone_bac"/>
</dbReference>
<name>A0AAJ3HRV4_PROHU</name>
<dbReference type="InterPro" id="IPR008962">
    <property type="entry name" value="PapD-like_sf"/>
</dbReference>
<gene>
    <name evidence="8" type="ORF">M997_2134</name>
</gene>
<comment type="subcellular location">
    <subcellularLocation>
        <location evidence="1">Periplasm</location>
    </subcellularLocation>
</comment>
<organism evidence="8 9">
    <name type="scientific">Proteus hauseri ATCC 700826</name>
    <dbReference type="NCBI Taxonomy" id="1354271"/>
    <lineage>
        <taxon>Bacteria</taxon>
        <taxon>Pseudomonadati</taxon>
        <taxon>Pseudomonadota</taxon>
        <taxon>Gammaproteobacteria</taxon>
        <taxon>Enterobacterales</taxon>
        <taxon>Morganellaceae</taxon>
        <taxon>Proteus</taxon>
    </lineage>
</organism>
<evidence type="ECO:0000313" key="9">
    <source>
        <dbReference type="Proteomes" id="UP000078250"/>
    </source>
</evidence>
<dbReference type="InterPro" id="IPR050643">
    <property type="entry name" value="Periplasmic_pilus_chap"/>
</dbReference>
<dbReference type="GO" id="GO:0071555">
    <property type="term" value="P:cell wall organization"/>
    <property type="evidence" value="ECO:0007669"/>
    <property type="project" value="InterPro"/>
</dbReference>
<keyword evidence="3" id="KW-0732">Signal</keyword>
<evidence type="ECO:0000256" key="1">
    <source>
        <dbReference type="ARBA" id="ARBA00004418"/>
    </source>
</evidence>
<evidence type="ECO:0000256" key="4">
    <source>
        <dbReference type="ARBA" id="ARBA00022764"/>
    </source>
</evidence>
<dbReference type="Gene3D" id="2.60.40.10">
    <property type="entry name" value="Immunoglobulins"/>
    <property type="match status" value="2"/>
</dbReference>
<evidence type="ECO:0000256" key="5">
    <source>
        <dbReference type="ARBA" id="ARBA00023186"/>
    </source>
</evidence>
<dbReference type="Pfam" id="PF00345">
    <property type="entry name" value="PapD_N"/>
    <property type="match status" value="1"/>
</dbReference>
<feature type="domain" description="Pili assembly chaperone C-terminal" evidence="7">
    <location>
        <begin position="156"/>
        <end position="215"/>
    </location>
</feature>
<evidence type="ECO:0000256" key="3">
    <source>
        <dbReference type="ARBA" id="ARBA00022729"/>
    </source>
</evidence>
<dbReference type="InterPro" id="IPR036316">
    <property type="entry name" value="Pili_assmbl_chap_C_dom_sf"/>
</dbReference>
<sequence>MLIFFTHLTYASVVLERTRLIFSSDNQMVSLQVFNHSEQPALIQSWIDEGNIESTPETTSAPFLVIPPIAKIIANDGLQIKIKQFENQLPQDRESVFYLNVLDIAPKSSNKLNQNTLQLALQTRIKLFYRPIQIDIKPDEIVDGIKINQQGINLEISNPSAYFFTISKIYAEDKEDKPFVGATMIAPFSKQQIQYQGAITPNQLVTIIYIDDDGNYLQSKKNIN</sequence>
<dbReference type="AlphaFoldDB" id="A0AAJ3HRV4"/>
<dbReference type="PANTHER" id="PTHR30251">
    <property type="entry name" value="PILUS ASSEMBLY CHAPERONE"/>
    <property type="match status" value="1"/>
</dbReference>
<evidence type="ECO:0000313" key="8">
    <source>
        <dbReference type="EMBL" id="OAT46652.1"/>
    </source>
</evidence>
<comment type="caution">
    <text evidence="8">The sequence shown here is derived from an EMBL/GenBank/DDBJ whole genome shotgun (WGS) entry which is preliminary data.</text>
</comment>
<dbReference type="PANTHER" id="PTHR30251:SF10">
    <property type="entry name" value="FIMBRIAL CHAPERONE YEHC-RELATED"/>
    <property type="match status" value="1"/>
</dbReference>
<dbReference type="EMBL" id="LXEV01000023">
    <property type="protein sequence ID" value="OAT46652.1"/>
    <property type="molecule type" value="Genomic_DNA"/>
</dbReference>
<protein>
    <submittedName>
        <fullName evidence="8">Periplasmic fimbrial chaperone</fullName>
    </submittedName>
</protein>
<evidence type="ECO:0000259" key="6">
    <source>
        <dbReference type="Pfam" id="PF00345"/>
    </source>
</evidence>
<feature type="domain" description="Pili assembly chaperone N-terminal" evidence="6">
    <location>
        <begin position="12"/>
        <end position="134"/>
    </location>
</feature>
<keyword evidence="4" id="KW-0574">Periplasm</keyword>
<dbReference type="InterPro" id="IPR016147">
    <property type="entry name" value="Pili_assmbl_chaperone_N"/>
</dbReference>
<dbReference type="PRINTS" id="PR00969">
    <property type="entry name" value="CHAPERONPILI"/>
</dbReference>
<keyword evidence="9" id="KW-1185">Reference proteome</keyword>
<dbReference type="Pfam" id="PF02753">
    <property type="entry name" value="PapD_C"/>
    <property type="match status" value="1"/>
</dbReference>
<accession>A0AAJ3HRV4</accession>
<keyword evidence="5" id="KW-0143">Chaperone</keyword>
<dbReference type="InterPro" id="IPR016148">
    <property type="entry name" value="Pili_assmbl_chaperone_C"/>
</dbReference>
<dbReference type="Proteomes" id="UP000078250">
    <property type="component" value="Unassembled WGS sequence"/>
</dbReference>
<reference evidence="8 9" key="1">
    <citation type="submission" date="2016-04" db="EMBL/GenBank/DDBJ databases">
        <title>ATOL: Assembling a taxonomically balanced genome-scale reconstruction of the evolutionary history of the Enterobacteriaceae.</title>
        <authorList>
            <person name="Plunkett G.III."/>
            <person name="Neeno-Eckwall E.C."/>
            <person name="Glasner J.D."/>
            <person name="Perna N.T."/>
        </authorList>
    </citation>
    <scope>NUCLEOTIDE SEQUENCE [LARGE SCALE GENOMIC DNA]</scope>
    <source>
        <strain evidence="8 9">ATCC 700826</strain>
    </source>
</reference>
<proteinExistence type="inferred from homology"/>